<organism evidence="1 2">
    <name type="scientific">Lactobacillus iners</name>
    <dbReference type="NCBI Taxonomy" id="147802"/>
    <lineage>
        <taxon>Bacteria</taxon>
        <taxon>Bacillati</taxon>
        <taxon>Bacillota</taxon>
        <taxon>Bacilli</taxon>
        <taxon>Lactobacillales</taxon>
        <taxon>Lactobacillaceae</taxon>
        <taxon>Lactobacillus</taxon>
    </lineage>
</organism>
<dbReference type="EMBL" id="CP049228">
    <property type="protein sequence ID" value="QIH23391.1"/>
    <property type="molecule type" value="Genomic_DNA"/>
</dbReference>
<dbReference type="AlphaFoldDB" id="A0A6G7B8W0"/>
<protein>
    <recommendedName>
        <fullName evidence="3">YtxH domain-containing protein</fullName>
    </recommendedName>
</protein>
<dbReference type="RefSeq" id="WP_164823878.1">
    <property type="nucleotide sequence ID" value="NZ_CP049228.1"/>
</dbReference>
<gene>
    <name evidence="1" type="ORF">G6Z83_01230</name>
</gene>
<dbReference type="Proteomes" id="UP000501676">
    <property type="component" value="Chromosome"/>
</dbReference>
<evidence type="ECO:0000313" key="1">
    <source>
        <dbReference type="EMBL" id="QIH23391.1"/>
    </source>
</evidence>
<sequence>MKKSTIGLIIGLSAGICWGLKKRRPNKQDEAYFKQWSTSLISNCTNTKNGISKLKKQCDALISEQMPLANQTIQELKDSFGKYSIAIKPKIAKMENSIKQLNK</sequence>
<evidence type="ECO:0008006" key="3">
    <source>
        <dbReference type="Google" id="ProtNLM"/>
    </source>
</evidence>
<evidence type="ECO:0000313" key="2">
    <source>
        <dbReference type="Proteomes" id="UP000501676"/>
    </source>
</evidence>
<accession>A0A6G7B8W0</accession>
<reference evidence="1 2" key="1">
    <citation type="submission" date="2020-02" db="EMBL/GenBank/DDBJ databases">
        <title>Complete genome sequences of six Lactobacillus iners strains isolated from the human vagina.</title>
        <authorList>
            <person name="France M.T."/>
            <person name="Rutt L."/>
            <person name="Narina S."/>
            <person name="Arbaugh S."/>
            <person name="Humphrys M.S."/>
            <person name="Ma B."/>
            <person name="Hayward M.R."/>
            <person name="Relman D."/>
            <person name="Kwon D.S."/>
            <person name="Ravel J."/>
        </authorList>
    </citation>
    <scope>NUCLEOTIDE SEQUENCE [LARGE SCALE GENOMIC DNA]</scope>
    <source>
        <strain evidence="1 2">C0210C1</strain>
    </source>
</reference>
<name>A0A6G7B8W0_9LACO</name>
<proteinExistence type="predicted"/>